<gene>
    <name evidence="1" type="ORF">PsYK624_054320</name>
</gene>
<organism evidence="1 2">
    <name type="scientific">Phanerochaete sordida</name>
    <dbReference type="NCBI Taxonomy" id="48140"/>
    <lineage>
        <taxon>Eukaryota</taxon>
        <taxon>Fungi</taxon>
        <taxon>Dikarya</taxon>
        <taxon>Basidiomycota</taxon>
        <taxon>Agaricomycotina</taxon>
        <taxon>Agaricomycetes</taxon>
        <taxon>Polyporales</taxon>
        <taxon>Phanerochaetaceae</taxon>
        <taxon>Phanerochaete</taxon>
    </lineage>
</organism>
<reference evidence="1 2" key="1">
    <citation type="submission" date="2021-08" db="EMBL/GenBank/DDBJ databases">
        <title>Draft Genome Sequence of Phanerochaete sordida strain YK-624.</title>
        <authorList>
            <person name="Mori T."/>
            <person name="Dohra H."/>
            <person name="Suzuki T."/>
            <person name="Kawagishi H."/>
            <person name="Hirai H."/>
        </authorList>
    </citation>
    <scope>NUCLEOTIDE SEQUENCE [LARGE SCALE GENOMIC DNA]</scope>
    <source>
        <strain evidence="1 2">YK-624</strain>
    </source>
</reference>
<dbReference type="EMBL" id="BPQB01000012">
    <property type="protein sequence ID" value="GJE89333.1"/>
    <property type="molecule type" value="Genomic_DNA"/>
</dbReference>
<comment type="caution">
    <text evidence="1">The sequence shown here is derived from an EMBL/GenBank/DDBJ whole genome shotgun (WGS) entry which is preliminary data.</text>
</comment>
<protein>
    <submittedName>
        <fullName evidence="1">Uncharacterized protein</fullName>
    </submittedName>
</protein>
<sequence>MAWSGWLATTHGLCVVETRIRVYTLPRWLVNIATCTDLPWHTIFNFQSLTSPRSHTLFPSPLCSHILAHREAKSCCCARAGLSLAHAPHRLASVASLRCSAA</sequence>
<accession>A0A9P3G6S6</accession>
<proteinExistence type="predicted"/>
<dbReference type="Proteomes" id="UP000703269">
    <property type="component" value="Unassembled WGS sequence"/>
</dbReference>
<evidence type="ECO:0000313" key="1">
    <source>
        <dbReference type="EMBL" id="GJE89333.1"/>
    </source>
</evidence>
<keyword evidence="2" id="KW-1185">Reference proteome</keyword>
<evidence type="ECO:0000313" key="2">
    <source>
        <dbReference type="Proteomes" id="UP000703269"/>
    </source>
</evidence>
<name>A0A9P3G6S6_9APHY</name>
<dbReference type="AlphaFoldDB" id="A0A9P3G6S6"/>